<feature type="region of interest" description="Disordered" evidence="1">
    <location>
        <begin position="401"/>
        <end position="433"/>
    </location>
</feature>
<evidence type="ECO:0000259" key="2">
    <source>
        <dbReference type="SMART" id="SM00255"/>
    </source>
</evidence>
<evidence type="ECO:0000313" key="3">
    <source>
        <dbReference type="EMBL" id="XDQ43430.1"/>
    </source>
</evidence>
<dbReference type="InterPro" id="IPR026367">
    <property type="entry name" value="FxsC_C"/>
</dbReference>
<dbReference type="NCBIfam" id="NF040588">
    <property type="entry name" value="FxsC_Nterm"/>
    <property type="match status" value="1"/>
</dbReference>
<accession>A0AB39QPQ1</accession>
<dbReference type="EMBL" id="CP163441">
    <property type="protein sequence ID" value="XDQ43430.1"/>
    <property type="molecule type" value="Genomic_DNA"/>
</dbReference>
<dbReference type="InterPro" id="IPR035897">
    <property type="entry name" value="Toll_tir_struct_dom_sf"/>
</dbReference>
<protein>
    <submittedName>
        <fullName evidence="3">TIR-like protein FxsC</fullName>
    </submittedName>
</protein>
<dbReference type="AlphaFoldDB" id="A0AB39QPQ1"/>
<dbReference type="InterPro" id="IPR000157">
    <property type="entry name" value="TIR_dom"/>
</dbReference>
<name>A0AB39QPQ1_9ACTN</name>
<evidence type="ECO:0000256" key="1">
    <source>
        <dbReference type="SAM" id="MobiDB-lite"/>
    </source>
</evidence>
<dbReference type="Pfam" id="PF13676">
    <property type="entry name" value="TIR_2"/>
    <property type="match status" value="1"/>
</dbReference>
<dbReference type="GO" id="GO:0007165">
    <property type="term" value="P:signal transduction"/>
    <property type="evidence" value="ECO:0007669"/>
    <property type="project" value="InterPro"/>
</dbReference>
<feature type="region of interest" description="Disordered" evidence="1">
    <location>
        <begin position="193"/>
        <end position="215"/>
    </location>
</feature>
<dbReference type="SMART" id="SM00255">
    <property type="entry name" value="TIR"/>
    <property type="match status" value="1"/>
</dbReference>
<dbReference type="Gene3D" id="3.40.50.10140">
    <property type="entry name" value="Toll/interleukin-1 receptor homology (TIR) domain"/>
    <property type="match status" value="1"/>
</dbReference>
<reference evidence="3" key="1">
    <citation type="submission" date="2024-07" db="EMBL/GenBank/DDBJ databases">
        <authorList>
            <person name="Yu S.T."/>
        </authorList>
    </citation>
    <scope>NUCLEOTIDE SEQUENCE</scope>
    <source>
        <strain evidence="3">R39</strain>
    </source>
</reference>
<dbReference type="RefSeq" id="WP_369222563.1">
    <property type="nucleotide sequence ID" value="NZ_CP163441.1"/>
</dbReference>
<gene>
    <name evidence="3" type="ORF">AB5J52_14805</name>
</gene>
<dbReference type="SUPFAM" id="SSF52200">
    <property type="entry name" value="Toll/Interleukin receptor TIR domain"/>
    <property type="match status" value="1"/>
</dbReference>
<organism evidence="3">
    <name type="scientific">Streptomyces sp. R39</name>
    <dbReference type="NCBI Taxonomy" id="3238631"/>
    <lineage>
        <taxon>Bacteria</taxon>
        <taxon>Bacillati</taxon>
        <taxon>Actinomycetota</taxon>
        <taxon>Actinomycetes</taxon>
        <taxon>Kitasatosporales</taxon>
        <taxon>Streptomycetaceae</taxon>
        <taxon>Streptomyces</taxon>
    </lineage>
</organism>
<proteinExistence type="predicted"/>
<sequence>MGERVQDRVPDNRPYFFLSYAHTPPWGPDGGDPDHWVRVLFNDLCNHIMALTDLPAGCPVGFMDREMRSGEGWPEKLSENLASCRVFVPLFSPRYFSSEMCGREWYAFHERMLNARTTGTATASAIVPALWTRVDMRELPDSVRHIHVENTSSGGRYLSNGIYGLIKLSRLRDEYDETVFGLAERIVQAARESGLPPGRPRDYESTPSAFKPRGAGPRHIRLTVAAPTEDSVPEHRDARPYGDDALDWNPYHTESTRALSTHAEELIRSLDYRVTVAAFDDENPVEEPHGSGERQPGILLVDQWALSDEERRGRLKTFDAYARPWVSAIVPRCRADLQNHGEQGRRLAEELERVMPTILERARRSDTRIAVNGVPTLKSFTRVLPEVVAYTTRQFLKNAEVRLPPGPHVPRPRLADPYPSSGPDTGDDPGGEA</sequence>
<dbReference type="NCBIfam" id="TIGR04276">
    <property type="entry name" value="FxsC_Cterm"/>
    <property type="match status" value="1"/>
</dbReference>
<feature type="domain" description="TIR" evidence="2">
    <location>
        <begin position="13"/>
        <end position="369"/>
    </location>
</feature>
<dbReference type="InterPro" id="IPR047603">
    <property type="entry name" value="FxsC_N"/>
</dbReference>